<reference evidence="1" key="1">
    <citation type="submission" date="2024-02" db="EMBL/GenBank/DDBJ databases">
        <authorList>
            <consortium name="ELIXIR-Norway"/>
            <consortium name="Elixir Norway"/>
        </authorList>
    </citation>
    <scope>NUCLEOTIDE SEQUENCE</scope>
</reference>
<dbReference type="PANTHER" id="PTHR36024:SF1">
    <property type="entry name" value="OS11G0246900 PROTEIN"/>
    <property type="match status" value="1"/>
</dbReference>
<name>A0ABP0UYP9_9BRYO</name>
<dbReference type="EMBL" id="OZ019899">
    <property type="protein sequence ID" value="CAK9231698.1"/>
    <property type="molecule type" value="Genomic_DNA"/>
</dbReference>
<dbReference type="InterPro" id="IPR036770">
    <property type="entry name" value="Ankyrin_rpt-contain_sf"/>
</dbReference>
<dbReference type="Proteomes" id="UP001497512">
    <property type="component" value="Chromosome 7"/>
</dbReference>
<protein>
    <recommendedName>
        <fullName evidence="3">Ankyrin repeat protein</fullName>
    </recommendedName>
</protein>
<dbReference type="SUPFAM" id="SSF48403">
    <property type="entry name" value="Ankyrin repeat"/>
    <property type="match status" value="1"/>
</dbReference>
<organism evidence="1 2">
    <name type="scientific">Sphagnum troendelagicum</name>
    <dbReference type="NCBI Taxonomy" id="128251"/>
    <lineage>
        <taxon>Eukaryota</taxon>
        <taxon>Viridiplantae</taxon>
        <taxon>Streptophyta</taxon>
        <taxon>Embryophyta</taxon>
        <taxon>Bryophyta</taxon>
        <taxon>Sphagnophytina</taxon>
        <taxon>Sphagnopsida</taxon>
        <taxon>Sphagnales</taxon>
        <taxon>Sphagnaceae</taxon>
        <taxon>Sphagnum</taxon>
    </lineage>
</organism>
<proteinExistence type="predicted"/>
<accession>A0ABP0UYP9</accession>
<sequence>MAQSLLPVGVAAGRRCRQLLEALLNQGGGLICEEDLNAALLQAASEGHQRIVHVLIDAGATNLVDAMTCAGWSGHVNIVDTLILRTHGAAVDAAFVGALVGLRKEMVEHIVHVADVKGLEKCLLMGVARIWSCKTVEEAEFLLNAIEILVGAGARNFQTAMQVSCGDAMIEYWNRHVFDNKAKILERIVVLGSRHLTPDFVGRILLMICVTFLCKLMRFQERNVKFLQGAVHMQATQVPVNSIQMVKAGYMDVTREDMETTIEDMLKLLSIVCRSGGVELVSTQLLALADFKFEDVRSLLHIARCFHDHHGDNHLSHDCAKCRLEWPLKMMKFLLVDCGIKELSATVTVLPIFQAARLNVLLPVVQCFLEQNCFDASFIYLDMAIVFCQGEAIEYLLHAIPKPMDIISMVETVRCAASNIRGKPRGPEGLLFALHSNFLNDPIATLAEAAILAELQDTDHSVKSQLRKQWSQQAFEVGTEVGHRHFLNWMLVRKRSCSSFRLGELPHELQVAVGYLSLYRDCSRTPGSLLSQRQQGELVSAICHLYQGSNQVTEAELLTANKVLLLHLLAACLPDWCQQVTGSDDASTLSAFFRTHKTPSN</sequence>
<evidence type="ECO:0000313" key="2">
    <source>
        <dbReference type="Proteomes" id="UP001497512"/>
    </source>
</evidence>
<evidence type="ECO:0000313" key="1">
    <source>
        <dbReference type="EMBL" id="CAK9231698.1"/>
    </source>
</evidence>
<dbReference type="Gene3D" id="1.25.40.20">
    <property type="entry name" value="Ankyrin repeat-containing domain"/>
    <property type="match status" value="1"/>
</dbReference>
<dbReference type="InterPro" id="IPR044956">
    <property type="entry name" value="SKIP35"/>
</dbReference>
<dbReference type="PANTHER" id="PTHR36024">
    <property type="entry name" value="ANKYRIN REPEAT PROTEIN SKIP35"/>
    <property type="match status" value="1"/>
</dbReference>
<keyword evidence="2" id="KW-1185">Reference proteome</keyword>
<gene>
    <name evidence="1" type="ORF">CSSPTR1EN2_LOCUS20877</name>
</gene>
<evidence type="ECO:0008006" key="3">
    <source>
        <dbReference type="Google" id="ProtNLM"/>
    </source>
</evidence>